<name>K1SB65_9ZZZZ</name>
<organism evidence="1">
    <name type="scientific">human gut metagenome</name>
    <dbReference type="NCBI Taxonomy" id="408170"/>
    <lineage>
        <taxon>unclassified sequences</taxon>
        <taxon>metagenomes</taxon>
        <taxon>organismal metagenomes</taxon>
    </lineage>
</organism>
<protein>
    <submittedName>
        <fullName evidence="1">Uncharacterized protein</fullName>
    </submittedName>
</protein>
<dbReference type="EMBL" id="AJWZ01009554">
    <property type="protein sequence ID" value="EKC50985.1"/>
    <property type="molecule type" value="Genomic_DNA"/>
</dbReference>
<accession>K1SB65</accession>
<sequence>MLTVAHGTFCIIDIGDATIRGFEKGIGSFNVVEFFMRLNIVGVGRLTISLYGEAKRGIQRSKANNEAIFMKREKVIIDDYMEGLKILSKTYDDKLLMTFVSDFKSSNAYKESFNKSVELAKLRNVPENERIKSKADIDCYFRGGSLK</sequence>
<dbReference type="AlphaFoldDB" id="K1SB65"/>
<comment type="caution">
    <text evidence="1">The sequence shown here is derived from an EMBL/GenBank/DDBJ whole genome shotgun (WGS) entry which is preliminary data.</text>
</comment>
<reference evidence="1" key="1">
    <citation type="journal article" date="2013" name="Environ. Microbiol.">
        <title>Microbiota from the distal guts of lean and obese adolescents exhibit partial functional redundancy besides clear differences in community structure.</title>
        <authorList>
            <person name="Ferrer M."/>
            <person name="Ruiz A."/>
            <person name="Lanza F."/>
            <person name="Haange S.B."/>
            <person name="Oberbach A."/>
            <person name="Till H."/>
            <person name="Bargiela R."/>
            <person name="Campoy C."/>
            <person name="Segura M.T."/>
            <person name="Richter M."/>
            <person name="von Bergen M."/>
            <person name="Seifert J."/>
            <person name="Suarez A."/>
        </authorList>
    </citation>
    <scope>NUCLEOTIDE SEQUENCE</scope>
</reference>
<proteinExistence type="predicted"/>
<gene>
    <name evidence="1" type="ORF">OBE_13835</name>
</gene>
<evidence type="ECO:0000313" key="1">
    <source>
        <dbReference type="EMBL" id="EKC50985.1"/>
    </source>
</evidence>